<dbReference type="PROSITE" id="PS50088">
    <property type="entry name" value="ANK_REPEAT"/>
    <property type="match status" value="2"/>
</dbReference>
<dbReference type="PROSITE" id="PS50172">
    <property type="entry name" value="BRCT"/>
    <property type="match status" value="1"/>
</dbReference>
<evidence type="ECO:0000256" key="2">
    <source>
        <dbReference type="SAM" id="MobiDB-lite"/>
    </source>
</evidence>
<dbReference type="InterPro" id="IPR042479">
    <property type="entry name" value="Slf1"/>
</dbReference>
<dbReference type="Gene3D" id="3.40.50.10190">
    <property type="entry name" value="BRCT domain"/>
    <property type="match status" value="2"/>
</dbReference>
<dbReference type="Gene3D" id="1.25.40.20">
    <property type="entry name" value="Ankyrin repeat-containing domain"/>
    <property type="match status" value="1"/>
</dbReference>
<feature type="compositionally biased region" description="Low complexity" evidence="2">
    <location>
        <begin position="321"/>
        <end position="332"/>
    </location>
</feature>
<evidence type="ECO:0000259" key="3">
    <source>
        <dbReference type="PROSITE" id="PS50172"/>
    </source>
</evidence>
<dbReference type="EMBL" id="LR786935">
    <property type="protein sequence ID" value="CAB3262797.1"/>
    <property type="molecule type" value="mRNA"/>
</dbReference>
<sequence length="1212" mass="136562">MNASTQPCFMLTGFEKTERLELVNIIKQMNGLFIYDPADQQAFLPGCTHMIAKKPCKSLKFLSALATGKWILKQEFLRQSLKSKSWLNEQDYEWTDKDSGTNDMVELFKAPRRWRTKIATQNQRPPFCGWRVGFEVPKKYFSTYKKLLETGGGSANQVQNSTSESYTHILVHPRLTKNVQRFHNRGIPCLIYEYLAQYLIKDPPPSIGEYSAFPSATQASAPAPTLSVDTKCFVQLSKCDDLLSPNSYNSLISGKRSQEEAFQSAEKKEQLEKISPHQNEDRLSPNSEIYPSQEILTPLRKPTLQIKRLEETFGDGEIEPPVRVIPVDPDSSSDSEKSLDSPNSPSDKKEGMTSYMKMTSSDATPNLFEKLRSTHPTVEVSNPVPAETSSAIRQLFPEPIETKFEILADDVHMTYRHVTTKPTRMSEITVPAALKAKHEQIKRFLKLLSPVTDKRKPKNDDVVIDCDAIDDEEVASRFGKTEMSMVERFAEAEHTRSVIFICNNFLSAESYPPPDLIYLLMKKYILDSNDLNESFQALAFLHTTLLLHPPSAPYIRHDDVYQKALVMSSSTDSSLLSATKLNLHGSKFIWNQPREESHEWSFVSTTIKQAINCSDPKRRKIAVSLFSYLANVLEQDSRLLRQMLWPRSRSVRQSTALRELLNLYRDVIDITAPTTPSLENFTQAEDDDIIVQDIPDDDFEDKTQDNVASGDDFEDTSSLSTETCFSLGKVVNAICDMVLQENPESIDVIIQCLSESFKEANPLTLGWLFRELQPLIFVRMARLMLYQMCKEERTQSTRNDQLSLQQIVNEFMISVPKPPKLIAKEWTPSKQNSVQSLPAASHFSDHNSSDKENFQVDQQSSSPPTGNNSGHHVTSTNVNKRNPKGETLLHRACIQNQPARVVQLLSVVGVDPNARDHAGWTPLSEACNLGHLECTKELLKLPVATRSVATPSGVTESEGEVSSRIPALEIDLLACPEEGITPLHDALSNAHIEVARLLLEKGGIELLYVVDKQGTTPLDVCMNDDVRSLVLEIACHIAANNCGTQELKNPRSPQPSPVDTTDQKLLCLPTDEEYMKVLPPASLMATDAWQQTCSSWLALLRHLIIAYVTEMGLTSVMAHVAEIHNHCGHNGSEFTFQDTFMTSCFHGDDVTDRHVMRVLSDLACVLKWAEIEKFFLQHVRKVFGRSDFTLNVEYEVFGEEQLKRFNEALEAT</sequence>
<feature type="compositionally biased region" description="Polar residues" evidence="2">
    <location>
        <begin position="855"/>
        <end position="880"/>
    </location>
</feature>
<dbReference type="GO" id="GO:0006974">
    <property type="term" value="P:DNA damage response"/>
    <property type="evidence" value="ECO:0007669"/>
    <property type="project" value="TreeGrafter"/>
</dbReference>
<feature type="repeat" description="ANK" evidence="1">
    <location>
        <begin position="884"/>
        <end position="917"/>
    </location>
</feature>
<dbReference type="GO" id="GO:0005634">
    <property type="term" value="C:nucleus"/>
    <property type="evidence" value="ECO:0007669"/>
    <property type="project" value="TreeGrafter"/>
</dbReference>
<feature type="compositionally biased region" description="Basic and acidic residues" evidence="2">
    <location>
        <begin position="265"/>
        <end position="283"/>
    </location>
</feature>
<dbReference type="PANTHER" id="PTHR46677">
    <property type="entry name" value="SMC5-SMC6 COMPLEX LOCALIZATION FACTOR PROTEIN 1"/>
    <property type="match status" value="1"/>
</dbReference>
<dbReference type="GO" id="GO:1990166">
    <property type="term" value="P:protein localization to site of double-strand break"/>
    <property type="evidence" value="ECO:0007669"/>
    <property type="project" value="TreeGrafter"/>
</dbReference>
<dbReference type="SMART" id="SM00292">
    <property type="entry name" value="BRCT"/>
    <property type="match status" value="1"/>
</dbReference>
<dbReference type="Pfam" id="PF00023">
    <property type="entry name" value="Ank"/>
    <property type="match status" value="1"/>
</dbReference>
<gene>
    <name evidence="4" type="primary">LOC100183382</name>
</gene>
<dbReference type="SMART" id="SM00248">
    <property type="entry name" value="ANK"/>
    <property type="match status" value="3"/>
</dbReference>
<dbReference type="PROSITE" id="PS50297">
    <property type="entry name" value="ANK_REP_REGION"/>
    <property type="match status" value="2"/>
</dbReference>
<reference evidence="4" key="1">
    <citation type="submission" date="2020-04" db="EMBL/GenBank/DDBJ databases">
        <authorList>
            <person name="Neveu A P."/>
        </authorList>
    </citation>
    <scope>NUCLEOTIDE SEQUENCE</scope>
    <source>
        <tissue evidence="4">Whole embryo</tissue>
    </source>
</reference>
<dbReference type="SUPFAM" id="SSF52113">
    <property type="entry name" value="BRCT domain"/>
    <property type="match status" value="1"/>
</dbReference>
<dbReference type="FunFam" id="3.40.50.10190:FF:000018">
    <property type="entry name" value="DNA topoisomerase 2-binding protein 1"/>
    <property type="match status" value="1"/>
</dbReference>
<organism evidence="4">
    <name type="scientific">Phallusia mammillata</name>
    <dbReference type="NCBI Taxonomy" id="59560"/>
    <lineage>
        <taxon>Eukaryota</taxon>
        <taxon>Metazoa</taxon>
        <taxon>Chordata</taxon>
        <taxon>Tunicata</taxon>
        <taxon>Ascidiacea</taxon>
        <taxon>Phlebobranchia</taxon>
        <taxon>Ascidiidae</taxon>
        <taxon>Phallusia</taxon>
    </lineage>
</organism>
<dbReference type="InterPro" id="IPR002110">
    <property type="entry name" value="Ankyrin_rpt"/>
</dbReference>
<dbReference type="InterPro" id="IPR001357">
    <property type="entry name" value="BRCT_dom"/>
</dbReference>
<accession>A0A6F9DH58</accession>
<evidence type="ECO:0000256" key="1">
    <source>
        <dbReference type="PROSITE-ProRule" id="PRU00023"/>
    </source>
</evidence>
<evidence type="ECO:0000313" key="4">
    <source>
        <dbReference type="EMBL" id="CAB3262797.1"/>
    </source>
</evidence>
<name>A0A6F9DH58_9ASCI</name>
<dbReference type="Pfam" id="PF16770">
    <property type="entry name" value="RTT107_BRCT_5"/>
    <property type="match status" value="1"/>
</dbReference>
<dbReference type="GO" id="GO:2000781">
    <property type="term" value="P:positive regulation of double-strand break repair"/>
    <property type="evidence" value="ECO:0007669"/>
    <property type="project" value="InterPro"/>
</dbReference>
<proteinExistence type="evidence at transcript level"/>
<dbReference type="SUPFAM" id="SSF48403">
    <property type="entry name" value="Ankyrin repeat"/>
    <property type="match status" value="1"/>
</dbReference>
<dbReference type="InterPro" id="IPR036420">
    <property type="entry name" value="BRCT_dom_sf"/>
</dbReference>
<dbReference type="InterPro" id="IPR036770">
    <property type="entry name" value="Ankyrin_rpt-contain_sf"/>
</dbReference>
<dbReference type="AlphaFoldDB" id="A0A6F9DH58"/>
<feature type="compositionally biased region" description="Basic and acidic residues" evidence="2">
    <location>
        <begin position="843"/>
        <end position="854"/>
    </location>
</feature>
<dbReference type="CDD" id="cd17738">
    <property type="entry name" value="BRCT_TopBP1_rpt7"/>
    <property type="match status" value="1"/>
</dbReference>
<feature type="region of interest" description="Disordered" evidence="2">
    <location>
        <begin position="259"/>
        <end position="293"/>
    </location>
</feature>
<feature type="region of interest" description="Disordered" evidence="2">
    <location>
        <begin position="833"/>
        <end position="883"/>
    </location>
</feature>
<feature type="region of interest" description="Disordered" evidence="2">
    <location>
        <begin position="311"/>
        <end position="354"/>
    </location>
</feature>
<feature type="domain" description="BRCT" evidence="3">
    <location>
        <begin position="9"/>
        <end position="94"/>
    </location>
</feature>
<feature type="repeat" description="ANK" evidence="1">
    <location>
        <begin position="978"/>
        <end position="1002"/>
    </location>
</feature>
<dbReference type="PANTHER" id="PTHR46677:SF1">
    <property type="entry name" value="SMC5-SMC6 COMPLEX LOCALIZATION FACTOR PROTEIN 1"/>
    <property type="match status" value="1"/>
</dbReference>
<dbReference type="GO" id="GO:0035861">
    <property type="term" value="C:site of double-strand break"/>
    <property type="evidence" value="ECO:0007669"/>
    <property type="project" value="TreeGrafter"/>
</dbReference>
<protein>
    <submittedName>
        <fullName evidence="4">Uncharacterized protein LOC100183382</fullName>
    </submittedName>
</protein>
<keyword evidence="1" id="KW-0040">ANK repeat</keyword>
<dbReference type="Pfam" id="PF12796">
    <property type="entry name" value="Ank_2"/>
    <property type="match status" value="1"/>
</dbReference>